<evidence type="ECO:0000313" key="4">
    <source>
        <dbReference type="EMBL" id="MBS4195357.1"/>
    </source>
</evidence>
<evidence type="ECO:0000259" key="3">
    <source>
        <dbReference type="Pfam" id="PF02562"/>
    </source>
</evidence>
<dbReference type="InterPro" id="IPR051451">
    <property type="entry name" value="PhoH2-like"/>
</dbReference>
<dbReference type="GO" id="GO:0005829">
    <property type="term" value="C:cytosol"/>
    <property type="evidence" value="ECO:0007669"/>
    <property type="project" value="TreeGrafter"/>
</dbReference>
<evidence type="ECO:0000256" key="1">
    <source>
        <dbReference type="ARBA" id="ARBA00022741"/>
    </source>
</evidence>
<name>A0A942TF37_9BACI</name>
<sequence length="246" mass="27894">MAFFGITSNNNAQKALMQALINDKPFTFITGPAGCGKTLIAQAVGLERVIEEQHFRKLIYTRMQTQVGENLGALPGDINEKTYPFVAPFMDNLDVMSDMSAFIRRYILEGDEDKRKVFFDPIQTVRGRSLNHTFLLSDESQNLDVNTISALATRPGINAKFVFTGNFSQIDSPKLRSPATNGLYQLLNGFYEHDAHEYFDHINLTETQRHPVVTLVEKILRNHDIPKEFIALEQRGNIEEIGRMII</sequence>
<dbReference type="AlphaFoldDB" id="A0A942TF37"/>
<organism evidence="4 5">
    <name type="scientific">Lederbergia citri</name>
    <dbReference type="NCBI Taxonomy" id="2833580"/>
    <lineage>
        <taxon>Bacteria</taxon>
        <taxon>Bacillati</taxon>
        <taxon>Bacillota</taxon>
        <taxon>Bacilli</taxon>
        <taxon>Bacillales</taxon>
        <taxon>Bacillaceae</taxon>
        <taxon>Lederbergia</taxon>
    </lineage>
</organism>
<dbReference type="RefSeq" id="WP_213124583.1">
    <property type="nucleotide sequence ID" value="NZ_JAGYPG010000002.1"/>
</dbReference>
<dbReference type="Pfam" id="PF02562">
    <property type="entry name" value="PhoH"/>
    <property type="match status" value="1"/>
</dbReference>
<reference evidence="4 5" key="1">
    <citation type="submission" date="2021-05" db="EMBL/GenBank/DDBJ databases">
        <title>Novel Bacillus species.</title>
        <authorList>
            <person name="Liu G."/>
        </authorList>
    </citation>
    <scope>NUCLEOTIDE SEQUENCE [LARGE SCALE GENOMIC DNA]</scope>
    <source>
        <strain evidence="5">FJAT-49780</strain>
    </source>
</reference>
<dbReference type="Gene3D" id="3.40.50.300">
    <property type="entry name" value="P-loop containing nucleotide triphosphate hydrolases"/>
    <property type="match status" value="1"/>
</dbReference>
<dbReference type="PANTHER" id="PTHR30473">
    <property type="entry name" value="PROTEIN PHOH"/>
    <property type="match status" value="1"/>
</dbReference>
<accession>A0A942TF37</accession>
<dbReference type="Proteomes" id="UP000681414">
    <property type="component" value="Unassembled WGS sequence"/>
</dbReference>
<keyword evidence="2" id="KW-0067">ATP-binding</keyword>
<protein>
    <submittedName>
        <fullName evidence="4">PhoH family protein</fullName>
    </submittedName>
</protein>
<dbReference type="GO" id="GO:0005524">
    <property type="term" value="F:ATP binding"/>
    <property type="evidence" value="ECO:0007669"/>
    <property type="project" value="UniProtKB-KW"/>
</dbReference>
<gene>
    <name evidence="4" type="ORF">KHA97_09845</name>
</gene>
<keyword evidence="1" id="KW-0547">Nucleotide-binding</keyword>
<keyword evidence="5" id="KW-1185">Reference proteome</keyword>
<dbReference type="InterPro" id="IPR027417">
    <property type="entry name" value="P-loop_NTPase"/>
</dbReference>
<feature type="domain" description="PhoH-like protein" evidence="3">
    <location>
        <begin position="6"/>
        <end position="219"/>
    </location>
</feature>
<evidence type="ECO:0000256" key="2">
    <source>
        <dbReference type="ARBA" id="ARBA00022840"/>
    </source>
</evidence>
<comment type="caution">
    <text evidence="4">The sequence shown here is derived from an EMBL/GenBank/DDBJ whole genome shotgun (WGS) entry which is preliminary data.</text>
</comment>
<dbReference type="EMBL" id="JAGYPG010000002">
    <property type="protein sequence ID" value="MBS4195357.1"/>
    <property type="molecule type" value="Genomic_DNA"/>
</dbReference>
<dbReference type="PANTHER" id="PTHR30473:SF2">
    <property type="entry name" value="PIN DOMAIN-CONTAINING PROTEIN"/>
    <property type="match status" value="1"/>
</dbReference>
<proteinExistence type="predicted"/>
<evidence type="ECO:0000313" key="5">
    <source>
        <dbReference type="Proteomes" id="UP000681414"/>
    </source>
</evidence>
<dbReference type="SUPFAM" id="SSF52540">
    <property type="entry name" value="P-loop containing nucleoside triphosphate hydrolases"/>
    <property type="match status" value="1"/>
</dbReference>
<dbReference type="InterPro" id="IPR003714">
    <property type="entry name" value="PhoH"/>
</dbReference>